<comment type="caution">
    <text evidence="1">The sequence shown here is derived from an EMBL/GenBank/DDBJ whole genome shotgun (WGS) entry which is preliminary data.</text>
</comment>
<protein>
    <recommendedName>
        <fullName evidence="3">Integrase</fullName>
    </recommendedName>
</protein>
<reference evidence="1 2" key="1">
    <citation type="submission" date="2021-12" db="EMBL/GenBank/DDBJ databases">
        <title>Genome seq of P8.</title>
        <authorList>
            <person name="Seo T."/>
        </authorList>
    </citation>
    <scope>NUCLEOTIDE SEQUENCE [LARGE SCALE GENOMIC DNA]</scope>
    <source>
        <strain evidence="1 2">P8</strain>
    </source>
</reference>
<organism evidence="1 2">
    <name type="scientific">Pelomonas cellulosilytica</name>
    <dbReference type="NCBI Taxonomy" id="2906762"/>
    <lineage>
        <taxon>Bacteria</taxon>
        <taxon>Pseudomonadati</taxon>
        <taxon>Pseudomonadota</taxon>
        <taxon>Betaproteobacteria</taxon>
        <taxon>Burkholderiales</taxon>
        <taxon>Sphaerotilaceae</taxon>
        <taxon>Roseateles</taxon>
    </lineage>
</organism>
<gene>
    <name evidence="1" type="ORF">LXT13_17820</name>
</gene>
<sequence length="805" mass="90340">MREYLSFDFESHALTTKQRIDDFIEWAEPGGTAGFESHRPKYDRKDPFFAYSDALLPHSHKNTRSWFVRQEYLQNASAGQYFSRARGDTEPEIKNPLALIRPGRFLSFAKAYLNVYCVIRRLDSIPKSSVRALIFLEKALRGLNGGDNDPSNLSHVAFHRAALALQRSKGSRTVAFDAGKALEHMALLLQAGGRFKGDQKHKKYPGFKLLGTPFAFRSAIKSPPRFGKKRQTEAPPEDKGHLTSEEVAAIGLAYRRAREEFGPDGMPTYYAGLMGLSLTTASMRPSDLQALRHDALYPNNGRYRLRVPRPKISIEQDVPVSKKLGPLAAEIFDVVRSYTSDARAAFKFYISQAPNDIQDVHTLFIPDRIKPLLKSEYLNKEQMHEIINPDATSRSTFPQRLNGKVPVTFFVEKPGDIFGKPGKTTMVRIRDLIEACDGLPVDIKVPVGARRDQFVHNQAARRLIGANAKSAAVQQALRKVFSGPKARRCRSYISRDDLLAHLLAEFKRSEFPHWPYTTNEKSVRLDAALAVHFRAEQSPHLARGASKGTWWLPTLLSIQVLNAWVAGNSANAPVLFSLLEIRHGDGSFPSVSVQRSRRYHHTAALIAGVSPLFANQLAGRESGWAGESYDYRTPSQIVKESIDTYDPDQDSDFIGPIADQAPSPARVLERKIFLAENAAPKQFTEIGGCRSDLALDPCEMFGDCMRCGQHLWRKGDQRRLPRINDMRDEATRIIQIAGKKLRKNPRLLSIEKHLRQKMEILDRCDFILGVEADPAVKLGTIVTFSPAPTALSSTELRSRLRKFGV</sequence>
<keyword evidence="2" id="KW-1185">Reference proteome</keyword>
<dbReference type="RefSeq" id="WP_233373299.1">
    <property type="nucleotide sequence ID" value="NZ_JAJTWU010000007.1"/>
</dbReference>
<evidence type="ECO:0000313" key="2">
    <source>
        <dbReference type="Proteomes" id="UP001200741"/>
    </source>
</evidence>
<evidence type="ECO:0008006" key="3">
    <source>
        <dbReference type="Google" id="ProtNLM"/>
    </source>
</evidence>
<name>A0ABS8XU58_9BURK</name>
<evidence type="ECO:0000313" key="1">
    <source>
        <dbReference type="EMBL" id="MCE4556254.1"/>
    </source>
</evidence>
<proteinExistence type="predicted"/>
<dbReference type="EMBL" id="JAJTWU010000007">
    <property type="protein sequence ID" value="MCE4556254.1"/>
    <property type="molecule type" value="Genomic_DNA"/>
</dbReference>
<accession>A0ABS8XU58</accession>
<dbReference type="Proteomes" id="UP001200741">
    <property type="component" value="Unassembled WGS sequence"/>
</dbReference>